<dbReference type="InterPro" id="IPR050857">
    <property type="entry name" value="D-2-hydroxyacid_DH"/>
</dbReference>
<comment type="caution">
    <text evidence="8">The sequence shown here is derived from an EMBL/GenBank/DDBJ whole genome shotgun (WGS) entry which is preliminary data.</text>
</comment>
<keyword evidence="4" id="KW-0520">NAD</keyword>
<evidence type="ECO:0000313" key="9">
    <source>
        <dbReference type="Proteomes" id="UP000632222"/>
    </source>
</evidence>
<evidence type="ECO:0000256" key="2">
    <source>
        <dbReference type="ARBA" id="ARBA00022605"/>
    </source>
</evidence>
<dbReference type="Proteomes" id="UP000632222">
    <property type="component" value="Unassembled WGS sequence"/>
</dbReference>
<comment type="similarity">
    <text evidence="1 5">Belongs to the D-isomer specific 2-hydroxyacid dehydrogenase family.</text>
</comment>
<sequence length="319" mass="35175">MTFKRCAVLDDDQQVALQLADWSVLAPQVHTTAFHEHFDSEARLIETLQDFEMVVIMRERTPFPAQVLQHLPHLKLLVTSGMRNASIDLTAARNQGITVCGTSSSSQPPIELTWALILGLARHLHTESHHFKTSGPWQSTLGTGLSGKHLGVLGLGKIGSQVARIGQAFGMQVSAWSQNLTPEKAREHGVTLAANKMALLEQADVITLHLVLSERTRGMIGQGELRSMKPNAHLINTSRAAIVNEHALIQALKENWIAGAGLDVYEQEPLPANHPLRTLPNVLGTPHLGYVTEENYRVYFQQAVEDIQAYLQGQPIRVL</sequence>
<dbReference type="RefSeq" id="WP_189002396.1">
    <property type="nucleotide sequence ID" value="NZ_BMOD01000005.1"/>
</dbReference>
<dbReference type="Pfam" id="PF00389">
    <property type="entry name" value="2-Hacid_dh"/>
    <property type="match status" value="1"/>
</dbReference>
<evidence type="ECO:0000256" key="1">
    <source>
        <dbReference type="ARBA" id="ARBA00005854"/>
    </source>
</evidence>
<dbReference type="PROSITE" id="PS00065">
    <property type="entry name" value="D_2_HYDROXYACID_DH_1"/>
    <property type="match status" value="1"/>
</dbReference>
<keyword evidence="9" id="KW-1185">Reference proteome</keyword>
<gene>
    <name evidence="8" type="ORF">GCM10008938_18470</name>
</gene>
<evidence type="ECO:0000313" key="8">
    <source>
        <dbReference type="EMBL" id="GGJ32575.1"/>
    </source>
</evidence>
<name>A0ABQ2CY80_9DEIO</name>
<dbReference type="SUPFAM" id="SSF51735">
    <property type="entry name" value="NAD(P)-binding Rossmann-fold domains"/>
    <property type="match status" value="1"/>
</dbReference>
<dbReference type="PANTHER" id="PTHR42789:SF1">
    <property type="entry name" value="D-ISOMER SPECIFIC 2-HYDROXYACID DEHYDROGENASE FAMILY PROTEIN (AFU_ORTHOLOGUE AFUA_6G10090)"/>
    <property type="match status" value="1"/>
</dbReference>
<dbReference type="InterPro" id="IPR036291">
    <property type="entry name" value="NAD(P)-bd_dom_sf"/>
</dbReference>
<evidence type="ECO:0000256" key="4">
    <source>
        <dbReference type="ARBA" id="ARBA00023027"/>
    </source>
</evidence>
<dbReference type="SUPFAM" id="SSF52283">
    <property type="entry name" value="Formate/glycerate dehydrogenase catalytic domain-like"/>
    <property type="match status" value="1"/>
</dbReference>
<dbReference type="CDD" id="cd12169">
    <property type="entry name" value="PGDH_like_1"/>
    <property type="match status" value="1"/>
</dbReference>
<dbReference type="InterPro" id="IPR029752">
    <property type="entry name" value="D-isomer_DH_CS1"/>
</dbReference>
<feature type="domain" description="D-isomer specific 2-hydroxyacid dehydrogenase catalytic" evidence="6">
    <location>
        <begin position="29"/>
        <end position="316"/>
    </location>
</feature>
<evidence type="ECO:0000259" key="6">
    <source>
        <dbReference type="Pfam" id="PF00389"/>
    </source>
</evidence>
<feature type="domain" description="D-isomer specific 2-hydroxyacid dehydrogenase NAD-binding" evidence="7">
    <location>
        <begin position="115"/>
        <end position="289"/>
    </location>
</feature>
<dbReference type="Pfam" id="PF02826">
    <property type="entry name" value="2-Hacid_dh_C"/>
    <property type="match status" value="1"/>
</dbReference>
<evidence type="ECO:0000256" key="3">
    <source>
        <dbReference type="ARBA" id="ARBA00023002"/>
    </source>
</evidence>
<dbReference type="InterPro" id="IPR006140">
    <property type="entry name" value="D-isomer_DH_NAD-bd"/>
</dbReference>
<protein>
    <submittedName>
        <fullName evidence="8">2-hydroxyacid dehydrogenase</fullName>
    </submittedName>
</protein>
<dbReference type="EMBL" id="BMOD01000005">
    <property type="protein sequence ID" value="GGJ32575.1"/>
    <property type="molecule type" value="Genomic_DNA"/>
</dbReference>
<keyword evidence="3 5" id="KW-0560">Oxidoreductase</keyword>
<organism evidence="8 9">
    <name type="scientific">Deinococcus roseus</name>
    <dbReference type="NCBI Taxonomy" id="392414"/>
    <lineage>
        <taxon>Bacteria</taxon>
        <taxon>Thermotogati</taxon>
        <taxon>Deinococcota</taxon>
        <taxon>Deinococci</taxon>
        <taxon>Deinococcales</taxon>
        <taxon>Deinococcaceae</taxon>
        <taxon>Deinococcus</taxon>
    </lineage>
</organism>
<keyword evidence="2" id="KW-0028">Amino-acid biosynthesis</keyword>
<evidence type="ECO:0000256" key="5">
    <source>
        <dbReference type="RuleBase" id="RU003719"/>
    </source>
</evidence>
<proteinExistence type="inferred from homology"/>
<dbReference type="InterPro" id="IPR006139">
    <property type="entry name" value="D-isomer_2_OHA_DH_cat_dom"/>
</dbReference>
<evidence type="ECO:0000259" key="7">
    <source>
        <dbReference type="Pfam" id="PF02826"/>
    </source>
</evidence>
<reference evidence="9" key="1">
    <citation type="journal article" date="2019" name="Int. J. Syst. Evol. Microbiol.">
        <title>The Global Catalogue of Microorganisms (GCM) 10K type strain sequencing project: providing services to taxonomists for standard genome sequencing and annotation.</title>
        <authorList>
            <consortium name="The Broad Institute Genomics Platform"/>
            <consortium name="The Broad Institute Genome Sequencing Center for Infectious Disease"/>
            <person name="Wu L."/>
            <person name="Ma J."/>
        </authorList>
    </citation>
    <scope>NUCLEOTIDE SEQUENCE [LARGE SCALE GENOMIC DNA]</scope>
    <source>
        <strain evidence="9">JCM 14370</strain>
    </source>
</reference>
<dbReference type="PANTHER" id="PTHR42789">
    <property type="entry name" value="D-ISOMER SPECIFIC 2-HYDROXYACID DEHYDROGENASE FAMILY PROTEIN (AFU_ORTHOLOGUE AFUA_6G10090)"/>
    <property type="match status" value="1"/>
</dbReference>
<accession>A0ABQ2CY80</accession>
<dbReference type="Gene3D" id="3.40.50.720">
    <property type="entry name" value="NAD(P)-binding Rossmann-like Domain"/>
    <property type="match status" value="2"/>
</dbReference>